<organism evidence="1 2">
    <name type="scientific">Candidatus Jorgensenbacteria bacterium GWA1_54_12</name>
    <dbReference type="NCBI Taxonomy" id="1798468"/>
    <lineage>
        <taxon>Bacteria</taxon>
        <taxon>Candidatus Joergenseniibacteriota</taxon>
    </lineage>
</organism>
<sequence length="420" mass="46411">MKFFFVLVVFQVLSVGAFGEESDKLGVSPHIQFQLWQSAIHPEILDIDSIAGYYLDAVEVFHFGADLIVGRNPSEQNVWGRIIRSALAGTALFYLEYPLRGTAHEYSHFQALSRAGLREFEIFSPELGVTLTANPLNVFATRFSNWFGSGVEYIAYVSAGKARKLLENPRGVELRAIASAAGINAQQYYTSELAKRLMERGVSFLDAMTYFVNVYATMSYPLTEGGDIAQYVEQLAKLGVEADPMVVGTFAQLPRLVSGSSLSLLIALADYYMTGDKLARPLALNVGNARIYWPEFTSYLTLFGPTVGAEEYVGLGNHRFSLGYEYALPTGVSDVSASWSTTFFGGDIGVRASVYYNPAKRGFWTEDSVAVFSVPWLTLGVKFVYGSGYTFRREVAGKIPDFLEEQEADVKGFVSVHLSY</sequence>
<evidence type="ECO:0000313" key="2">
    <source>
        <dbReference type="Proteomes" id="UP000176273"/>
    </source>
</evidence>
<dbReference type="Proteomes" id="UP000176273">
    <property type="component" value="Unassembled WGS sequence"/>
</dbReference>
<gene>
    <name evidence="1" type="ORF">A2110_02745</name>
</gene>
<evidence type="ECO:0000313" key="1">
    <source>
        <dbReference type="EMBL" id="OGG37487.1"/>
    </source>
</evidence>
<dbReference type="EMBL" id="MFKH01000010">
    <property type="protein sequence ID" value="OGG37487.1"/>
    <property type="molecule type" value="Genomic_DNA"/>
</dbReference>
<name>A0A1F6BLS3_9BACT</name>
<reference evidence="1 2" key="1">
    <citation type="journal article" date="2016" name="Nat. Commun.">
        <title>Thousands of microbial genomes shed light on interconnected biogeochemical processes in an aquifer system.</title>
        <authorList>
            <person name="Anantharaman K."/>
            <person name="Brown C.T."/>
            <person name="Hug L.A."/>
            <person name="Sharon I."/>
            <person name="Castelle C.J."/>
            <person name="Probst A.J."/>
            <person name="Thomas B.C."/>
            <person name="Singh A."/>
            <person name="Wilkins M.J."/>
            <person name="Karaoz U."/>
            <person name="Brodie E.L."/>
            <person name="Williams K.H."/>
            <person name="Hubbard S.S."/>
            <person name="Banfield J.F."/>
        </authorList>
    </citation>
    <scope>NUCLEOTIDE SEQUENCE [LARGE SCALE GENOMIC DNA]</scope>
</reference>
<dbReference type="AlphaFoldDB" id="A0A1F6BLS3"/>
<accession>A0A1F6BLS3</accession>
<proteinExistence type="predicted"/>
<comment type="caution">
    <text evidence="1">The sequence shown here is derived from an EMBL/GenBank/DDBJ whole genome shotgun (WGS) entry which is preliminary data.</text>
</comment>
<protein>
    <submittedName>
        <fullName evidence="1">Uncharacterized protein</fullName>
    </submittedName>
</protein>